<keyword evidence="1" id="KW-0472">Membrane</keyword>
<evidence type="ECO:0000256" key="1">
    <source>
        <dbReference type="SAM" id="Phobius"/>
    </source>
</evidence>
<reference evidence="2 3" key="1">
    <citation type="submission" date="2019-12" db="EMBL/GenBank/DDBJ databases">
        <title>The draft genomic sequence of strain Chitinophaga oryziterrae JCM 16595.</title>
        <authorList>
            <person name="Zhang X."/>
        </authorList>
    </citation>
    <scope>NUCLEOTIDE SEQUENCE [LARGE SCALE GENOMIC DNA]</scope>
    <source>
        <strain evidence="2 3">JCM 16595</strain>
    </source>
</reference>
<feature type="transmembrane region" description="Helical" evidence="1">
    <location>
        <begin position="31"/>
        <end position="49"/>
    </location>
</feature>
<gene>
    <name evidence="2" type="ORF">GO495_29245</name>
</gene>
<feature type="transmembrane region" description="Helical" evidence="1">
    <location>
        <begin position="289"/>
        <end position="309"/>
    </location>
</feature>
<dbReference type="AlphaFoldDB" id="A0A6N8JHD5"/>
<sequence>MAFTVRYNALYYPIISILVILLMQESIKTKIFLILMLLTPISLFVIYTIRTYKANTGITQFSTFGGWQIASNALFMYAHIPSPGATPIPKEFKELHDITIKHIDSLKHVKQRPDNELGIYYLWDDNAPLKLYMAQKYAHDTIPYLRQWALVPPLYKKYGLWLISKYPIGYARYYLLPNLRNYCYPPTEFLAIDNIYTDTVEPAAVNWFRYKTNKVTARSKDRKIIFTELFPPILTIINLTFFLTFIFFIFSRKFRLVDPYYRKTVIIVALVWISNLIFSVFASPIVLRYQLFSLIFTFTFSGLLVMSIIENVTKRESHPL</sequence>
<accession>A0A6N8JHD5</accession>
<comment type="caution">
    <text evidence="2">The sequence shown here is derived from an EMBL/GenBank/DDBJ whole genome shotgun (WGS) entry which is preliminary data.</text>
</comment>
<feature type="transmembrane region" description="Helical" evidence="1">
    <location>
        <begin position="263"/>
        <end position="283"/>
    </location>
</feature>
<keyword evidence="3" id="KW-1185">Reference proteome</keyword>
<keyword evidence="1" id="KW-0812">Transmembrane</keyword>
<evidence type="ECO:0000313" key="2">
    <source>
        <dbReference type="EMBL" id="MVT44715.1"/>
    </source>
</evidence>
<keyword evidence="1" id="KW-1133">Transmembrane helix</keyword>
<feature type="transmembrane region" description="Helical" evidence="1">
    <location>
        <begin position="229"/>
        <end position="251"/>
    </location>
</feature>
<organism evidence="2 3">
    <name type="scientific">Chitinophaga oryziterrae</name>
    <dbReference type="NCBI Taxonomy" id="1031224"/>
    <lineage>
        <taxon>Bacteria</taxon>
        <taxon>Pseudomonadati</taxon>
        <taxon>Bacteroidota</taxon>
        <taxon>Chitinophagia</taxon>
        <taxon>Chitinophagales</taxon>
        <taxon>Chitinophagaceae</taxon>
        <taxon>Chitinophaga</taxon>
    </lineage>
</organism>
<proteinExistence type="predicted"/>
<evidence type="ECO:0000313" key="3">
    <source>
        <dbReference type="Proteomes" id="UP000468388"/>
    </source>
</evidence>
<dbReference type="RefSeq" id="WP_170302743.1">
    <property type="nucleotide sequence ID" value="NZ_BAAAZB010000018.1"/>
</dbReference>
<feature type="transmembrane region" description="Helical" evidence="1">
    <location>
        <begin position="6"/>
        <end position="24"/>
    </location>
</feature>
<dbReference type="Proteomes" id="UP000468388">
    <property type="component" value="Unassembled WGS sequence"/>
</dbReference>
<protein>
    <submittedName>
        <fullName evidence="2">Uncharacterized protein</fullName>
    </submittedName>
</protein>
<dbReference type="EMBL" id="WRXO01000012">
    <property type="protein sequence ID" value="MVT44715.1"/>
    <property type="molecule type" value="Genomic_DNA"/>
</dbReference>
<name>A0A6N8JHD5_9BACT</name>